<dbReference type="InterPro" id="IPR008207">
    <property type="entry name" value="Sig_transdc_His_kin_Hpt_dom"/>
</dbReference>
<dbReference type="SUPFAM" id="SSF47226">
    <property type="entry name" value="Histidine-containing phosphotransfer domain, HPT domain"/>
    <property type="match status" value="1"/>
</dbReference>
<dbReference type="InterPro" id="IPR036641">
    <property type="entry name" value="HPT_dom_sf"/>
</dbReference>
<evidence type="ECO:0000256" key="1">
    <source>
        <dbReference type="PROSITE-ProRule" id="PRU00110"/>
    </source>
</evidence>
<protein>
    <submittedName>
        <fullName evidence="4">Hpt domain-containing protein</fullName>
    </submittedName>
</protein>
<evidence type="ECO:0000256" key="2">
    <source>
        <dbReference type="SAM" id="Coils"/>
    </source>
</evidence>
<dbReference type="PROSITE" id="PS50894">
    <property type="entry name" value="HPT"/>
    <property type="match status" value="1"/>
</dbReference>
<organism evidence="4 5">
    <name type="scientific">Belliella calami</name>
    <dbReference type="NCBI Taxonomy" id="2923436"/>
    <lineage>
        <taxon>Bacteria</taxon>
        <taxon>Pseudomonadati</taxon>
        <taxon>Bacteroidota</taxon>
        <taxon>Cytophagia</taxon>
        <taxon>Cytophagales</taxon>
        <taxon>Cyclobacteriaceae</taxon>
        <taxon>Belliella</taxon>
    </lineage>
</organism>
<feature type="coiled-coil region" evidence="2">
    <location>
        <begin position="75"/>
        <end position="109"/>
    </location>
</feature>
<sequence>MYKLINPQSIFQYFGEDDKEMIIEMINIIIDTNLHDLKQLDIFYENKDFDYIKKKCHKSKPSMSYIGALGTRKILEKIESELENSRELYQNLKENIAILEKELSHFIENL</sequence>
<dbReference type="Proteomes" id="UP001165488">
    <property type="component" value="Unassembled WGS sequence"/>
</dbReference>
<evidence type="ECO:0000313" key="4">
    <source>
        <dbReference type="EMBL" id="MCH7399497.1"/>
    </source>
</evidence>
<reference evidence="4" key="1">
    <citation type="submission" date="2022-03" db="EMBL/GenBank/DDBJ databases">
        <title>De novo assembled genomes of Belliella spp. (Cyclobacteriaceae) strains.</title>
        <authorList>
            <person name="Szabo A."/>
            <person name="Korponai K."/>
            <person name="Felfoldi T."/>
        </authorList>
    </citation>
    <scope>NUCLEOTIDE SEQUENCE</scope>
    <source>
        <strain evidence="4">DSM 107340</strain>
    </source>
</reference>
<keyword evidence="2" id="KW-0175">Coiled coil</keyword>
<feature type="modified residue" description="Phosphohistidine" evidence="1">
    <location>
        <position position="57"/>
    </location>
</feature>
<dbReference type="Gene3D" id="1.20.120.160">
    <property type="entry name" value="HPT domain"/>
    <property type="match status" value="1"/>
</dbReference>
<evidence type="ECO:0000259" key="3">
    <source>
        <dbReference type="PROSITE" id="PS50894"/>
    </source>
</evidence>
<feature type="domain" description="HPt" evidence="3">
    <location>
        <begin position="18"/>
        <end position="110"/>
    </location>
</feature>
<comment type="caution">
    <text evidence="4">The sequence shown here is derived from an EMBL/GenBank/DDBJ whole genome shotgun (WGS) entry which is preliminary data.</text>
</comment>
<keyword evidence="1" id="KW-0597">Phosphoprotein</keyword>
<dbReference type="RefSeq" id="WP_241275993.1">
    <property type="nucleotide sequence ID" value="NZ_JAKZGS010000016.1"/>
</dbReference>
<dbReference type="EMBL" id="JAKZGS010000016">
    <property type="protein sequence ID" value="MCH7399497.1"/>
    <property type="molecule type" value="Genomic_DNA"/>
</dbReference>
<evidence type="ECO:0000313" key="5">
    <source>
        <dbReference type="Proteomes" id="UP001165488"/>
    </source>
</evidence>
<keyword evidence="5" id="KW-1185">Reference proteome</keyword>
<proteinExistence type="predicted"/>
<gene>
    <name evidence="4" type="ORF">MM236_15950</name>
</gene>
<name>A0ABS9USA4_9BACT</name>
<accession>A0ABS9USA4</accession>